<evidence type="ECO:0000256" key="1">
    <source>
        <dbReference type="ARBA" id="ARBA00004442"/>
    </source>
</evidence>
<comment type="subcellular location">
    <subcellularLocation>
        <location evidence="1">Cell outer membrane</location>
    </subcellularLocation>
</comment>
<evidence type="ECO:0000256" key="2">
    <source>
        <dbReference type="ARBA" id="ARBA00023136"/>
    </source>
</evidence>
<dbReference type="InterPro" id="IPR006665">
    <property type="entry name" value="OmpA-like"/>
</dbReference>
<dbReference type="EMBL" id="SNQG01000001">
    <property type="protein sequence ID" value="TEW69248.1"/>
    <property type="molecule type" value="Genomic_DNA"/>
</dbReference>
<keyword evidence="5" id="KW-0732">Signal</keyword>
<dbReference type="RefSeq" id="WP_134335083.1">
    <property type="nucleotide sequence ID" value="NZ_BMCZ01000001.1"/>
</dbReference>
<evidence type="ECO:0000313" key="10">
    <source>
        <dbReference type="Proteomes" id="UP000583101"/>
    </source>
</evidence>
<dbReference type="AlphaFoldDB" id="A0A4Y8AJP2"/>
<reference evidence="8" key="2">
    <citation type="submission" date="2019-03" db="EMBL/GenBank/DDBJ databases">
        <authorList>
            <person name="Yan Y.-Q."/>
            <person name="Du Z.-J."/>
        </authorList>
    </citation>
    <scope>NUCLEOTIDE SEQUENCE</scope>
    <source>
        <strain evidence="8">PP-F2FG21</strain>
    </source>
</reference>
<accession>A0A4Y8AJP2</accession>
<feature type="signal peptide" evidence="5">
    <location>
        <begin position="1"/>
        <end position="21"/>
    </location>
</feature>
<dbReference type="PRINTS" id="PR01021">
    <property type="entry name" value="OMPADOMAIN"/>
</dbReference>
<dbReference type="CDD" id="cd07185">
    <property type="entry name" value="OmpA_C-like"/>
    <property type="match status" value="1"/>
</dbReference>
<evidence type="ECO:0000313" key="9">
    <source>
        <dbReference type="Proteomes" id="UP000297248"/>
    </source>
</evidence>
<dbReference type="InterPro" id="IPR006664">
    <property type="entry name" value="OMP_bac"/>
</dbReference>
<comment type="caution">
    <text evidence="8">The sequence shown here is derived from an EMBL/GenBank/DDBJ whole genome shotgun (WGS) entry which is preliminary data.</text>
</comment>
<evidence type="ECO:0000256" key="4">
    <source>
        <dbReference type="PROSITE-ProRule" id="PRU00473"/>
    </source>
</evidence>
<evidence type="ECO:0000259" key="6">
    <source>
        <dbReference type="PROSITE" id="PS51123"/>
    </source>
</evidence>
<reference evidence="7 10" key="3">
    <citation type="submission" date="2020-08" db="EMBL/GenBank/DDBJ databases">
        <title>Genomic Encyclopedia of Type Strains, Phase IV (KMG-IV): sequencing the most valuable type-strain genomes for metagenomic binning, comparative biology and taxonomic classification.</title>
        <authorList>
            <person name="Goeker M."/>
        </authorList>
    </citation>
    <scope>NUCLEOTIDE SEQUENCE [LARGE SCALE GENOMIC DNA]</scope>
    <source>
        <strain evidence="7 10">DSM 100995</strain>
    </source>
</reference>
<dbReference type="InterPro" id="IPR036737">
    <property type="entry name" value="OmpA-like_sf"/>
</dbReference>
<reference evidence="8 9" key="1">
    <citation type="journal article" date="2016" name="Int. J. Syst. Evol. Microbiol.">
        <title>Proposal of Mucilaginibacter phyllosphaerae sp. nov. isolated from the phyllosphere of Galium album.</title>
        <authorList>
            <person name="Aydogan E.L."/>
            <person name="Busse H.J."/>
            <person name="Moser G."/>
            <person name="Muller C."/>
            <person name="Kampfer P."/>
            <person name="Glaeser S.P."/>
        </authorList>
    </citation>
    <scope>NUCLEOTIDE SEQUENCE [LARGE SCALE GENOMIC DNA]</scope>
    <source>
        <strain evidence="8 9">PP-F2FG21</strain>
    </source>
</reference>
<dbReference type="EMBL" id="JACIEG010000001">
    <property type="protein sequence ID" value="MBB3967697.1"/>
    <property type="molecule type" value="Genomic_DNA"/>
</dbReference>
<evidence type="ECO:0000256" key="5">
    <source>
        <dbReference type="SAM" id="SignalP"/>
    </source>
</evidence>
<dbReference type="SUPFAM" id="SSF103088">
    <property type="entry name" value="OmpA-like"/>
    <property type="match status" value="1"/>
</dbReference>
<organism evidence="8 9">
    <name type="scientific">Mucilaginibacter phyllosphaerae</name>
    <dbReference type="NCBI Taxonomy" id="1812349"/>
    <lineage>
        <taxon>Bacteria</taxon>
        <taxon>Pseudomonadati</taxon>
        <taxon>Bacteroidota</taxon>
        <taxon>Sphingobacteriia</taxon>
        <taxon>Sphingobacteriales</taxon>
        <taxon>Sphingobacteriaceae</taxon>
        <taxon>Mucilaginibacter</taxon>
    </lineage>
</organism>
<name>A0A4Y8AJP2_9SPHI</name>
<dbReference type="InterPro" id="IPR050330">
    <property type="entry name" value="Bact_OuterMem_StrucFunc"/>
</dbReference>
<dbReference type="Proteomes" id="UP000583101">
    <property type="component" value="Unassembled WGS sequence"/>
</dbReference>
<dbReference type="GO" id="GO:0009279">
    <property type="term" value="C:cell outer membrane"/>
    <property type="evidence" value="ECO:0007669"/>
    <property type="project" value="UniProtKB-SubCell"/>
</dbReference>
<gene>
    <name evidence="8" type="ORF">E2R65_03530</name>
    <name evidence="7" type="ORF">GGR35_000283</name>
</gene>
<keyword evidence="10" id="KW-1185">Reference proteome</keyword>
<dbReference type="Proteomes" id="UP000297248">
    <property type="component" value="Unassembled WGS sequence"/>
</dbReference>
<sequence length="175" mass="18829">MNFLKKIYLPLIIVFATAVLPACKAKKPVVQPPPPVVENKPTPAPAVVAPAPEPAPAPAPVVEKPDYNFRNIKFEFNSGILKTDAYPILDKAAAEIKKDPSVRFVLNGNSSAEGSTEHNMALSIERANAVKTYLVNTGVNAGLLDVKGYGESMPVSPNTDEASRALNRRVEIKKL</sequence>
<dbReference type="PROSITE" id="PS51123">
    <property type="entry name" value="OMPA_2"/>
    <property type="match status" value="1"/>
</dbReference>
<dbReference type="Gene3D" id="3.30.1330.60">
    <property type="entry name" value="OmpA-like domain"/>
    <property type="match status" value="1"/>
</dbReference>
<keyword evidence="2 4" id="KW-0472">Membrane</keyword>
<evidence type="ECO:0000313" key="8">
    <source>
        <dbReference type="EMBL" id="TEW69248.1"/>
    </source>
</evidence>
<evidence type="ECO:0000313" key="7">
    <source>
        <dbReference type="EMBL" id="MBB3967697.1"/>
    </source>
</evidence>
<protein>
    <submittedName>
        <fullName evidence="7">OOP family OmpA-OmpF porin</fullName>
    </submittedName>
    <submittedName>
        <fullName evidence="8">OmpA family protein</fullName>
    </submittedName>
</protein>
<dbReference type="PANTHER" id="PTHR30329">
    <property type="entry name" value="STATOR ELEMENT OF FLAGELLAR MOTOR COMPLEX"/>
    <property type="match status" value="1"/>
</dbReference>
<feature type="chain" id="PRO_5044616718" evidence="5">
    <location>
        <begin position="22"/>
        <end position="175"/>
    </location>
</feature>
<dbReference type="PANTHER" id="PTHR30329:SF21">
    <property type="entry name" value="LIPOPROTEIN YIAD-RELATED"/>
    <property type="match status" value="1"/>
</dbReference>
<dbReference type="Pfam" id="PF00691">
    <property type="entry name" value="OmpA"/>
    <property type="match status" value="1"/>
</dbReference>
<keyword evidence="3" id="KW-0998">Cell outer membrane</keyword>
<evidence type="ECO:0000256" key="3">
    <source>
        <dbReference type="ARBA" id="ARBA00023237"/>
    </source>
</evidence>
<proteinExistence type="predicted"/>
<dbReference type="OrthoDB" id="9782229at2"/>
<feature type="domain" description="OmpA-like" evidence="6">
    <location>
        <begin position="61"/>
        <end position="175"/>
    </location>
</feature>